<dbReference type="RefSeq" id="WP_174604937.1">
    <property type="nucleotide sequence ID" value="NZ_FNFD01000026.1"/>
</dbReference>
<dbReference type="AlphaFoldDB" id="A0A1G9LWZ4"/>
<evidence type="ECO:0000256" key="1">
    <source>
        <dbReference type="SAM" id="MobiDB-lite"/>
    </source>
</evidence>
<protein>
    <submittedName>
        <fullName evidence="2">Uncharacterized protein</fullName>
    </submittedName>
</protein>
<feature type="region of interest" description="Disordered" evidence="1">
    <location>
        <begin position="473"/>
        <end position="536"/>
    </location>
</feature>
<keyword evidence="3" id="KW-1185">Reference proteome</keyword>
<organism evidence="2 3">
    <name type="scientific">Pseudomonas indica</name>
    <dbReference type="NCBI Taxonomy" id="137658"/>
    <lineage>
        <taxon>Bacteria</taxon>
        <taxon>Pseudomonadati</taxon>
        <taxon>Pseudomonadota</taxon>
        <taxon>Gammaproteobacteria</taxon>
        <taxon>Pseudomonadales</taxon>
        <taxon>Pseudomonadaceae</taxon>
        <taxon>Pseudomonas</taxon>
    </lineage>
</organism>
<proteinExistence type="predicted"/>
<feature type="region of interest" description="Disordered" evidence="1">
    <location>
        <begin position="18"/>
        <end position="46"/>
    </location>
</feature>
<accession>A0A1G9LWZ4</accession>
<sequence>MNVNDASYHSMASLLGQSFRSDHDPDAGEISGRSHTPSSTGATHAESTRWVNVAVGVHDPEHSPNAVALREKLNKLFEPHITEQNREAFKQLIDQRAIRLNEMGETPESVEATLAKGQKLDRVSRGAVGALNSVPFGAASRLLDTVPAILAPFAGPAMVGLAAGTIAGMANTVGVGMLKRATSDTQWLTAKPEELEPVMADAAKAREPSQLRSTLEASANLQTFTLRNILRTGLAGLTMTNVPDKKENETPAEAADRTAKAEHNANVKNTDSWISASGSVVAGGASALIQQGIDEHYHRNGPEYLLGRQDWEAQYTALKEVNPLRDPLINAGKRLAQLPVDIATDSLEATRKVFTASALMENVGMLGGGFAAVSVAQAAAKKTATDAGLGEPAVEAISQGVNAALGGPVFAAWAGASIMTGPAADKAANYLQEKASSLLGQAANYLHGRPSGSQPLPTDDTALRDLEEGRLAPQGAADNGQPIAATHNQNQNQLERVTEEPPTTVDTGQPSTSGQGEIEMVQTESSPPLNNAERNV</sequence>
<reference evidence="2 3" key="1">
    <citation type="submission" date="2016-10" db="EMBL/GenBank/DDBJ databases">
        <authorList>
            <person name="de Groot N.N."/>
        </authorList>
    </citation>
    <scope>NUCLEOTIDE SEQUENCE [LARGE SCALE GENOMIC DNA]</scope>
    <source>
        <strain evidence="2 3">JCM 21544</strain>
    </source>
</reference>
<gene>
    <name evidence="2" type="ORF">SAMN05216186_12649</name>
</gene>
<feature type="compositionally biased region" description="Polar residues" evidence="1">
    <location>
        <begin position="33"/>
        <end position="42"/>
    </location>
</feature>
<feature type="compositionally biased region" description="Polar residues" evidence="1">
    <location>
        <begin position="504"/>
        <end position="515"/>
    </location>
</feature>
<feature type="compositionally biased region" description="Polar residues" evidence="1">
    <location>
        <begin position="522"/>
        <end position="536"/>
    </location>
</feature>
<dbReference type="Proteomes" id="UP000198706">
    <property type="component" value="Unassembled WGS sequence"/>
</dbReference>
<feature type="compositionally biased region" description="Basic and acidic residues" evidence="1">
    <location>
        <begin position="243"/>
        <end position="264"/>
    </location>
</feature>
<name>A0A1G9LWZ4_9PSED</name>
<evidence type="ECO:0000313" key="3">
    <source>
        <dbReference type="Proteomes" id="UP000198706"/>
    </source>
</evidence>
<feature type="region of interest" description="Disordered" evidence="1">
    <location>
        <begin position="241"/>
        <end position="264"/>
    </location>
</feature>
<evidence type="ECO:0000313" key="2">
    <source>
        <dbReference type="EMBL" id="SDL65915.1"/>
    </source>
</evidence>
<dbReference type="EMBL" id="FNFD01000026">
    <property type="protein sequence ID" value="SDL65915.1"/>
    <property type="molecule type" value="Genomic_DNA"/>
</dbReference>
<feature type="compositionally biased region" description="Polar residues" evidence="1">
    <location>
        <begin position="486"/>
        <end position="495"/>
    </location>
</feature>